<dbReference type="InterPro" id="IPR037056">
    <property type="entry name" value="RNase_H1_N_sf"/>
</dbReference>
<dbReference type="Gramene" id="Kaladp0071s0172.1.v1.1">
    <property type="protein sequence ID" value="Kaladp0071s0172.1.v1.1"/>
    <property type="gene ID" value="Kaladp0071s0172.v1.1"/>
</dbReference>
<proteinExistence type="predicted"/>
<evidence type="ECO:0000313" key="3">
    <source>
        <dbReference type="Proteomes" id="UP000594263"/>
    </source>
</evidence>
<sequence length="348" mass="38171">MSCLFRASSAIFSRTAQSVSKTTLHSCCCSFSPWKRSFINAGVRTTDESEFVWRFRVQCYSSRKKKSGSTKSGSKALMGDEKHAFFVVRKGDLIGFYNSLSDCQAQVGSSICDPPVSVYKGYSMRKETEEYLVSRGLKGAAYTIKAADLKDDLFGTLFPCPVEISVIADPSLLPQKKSMEELGTNTGDEILNQGAFIETRLLLTGHKSCVLEFDGASKGNPGKAGAGAVLRADDGKVICRLREGLGTATNNVAEYRAMILGLKHALKSGYTHIRVQGDSKLVCLQIQDKWKTKHEKMAELCKEAKKLKTKFTAFQINHVLRGLNSEADAEANLAVQLADGQVEEVYDN</sequence>
<dbReference type="Pfam" id="PF13456">
    <property type="entry name" value="RVT_3"/>
    <property type="match status" value="1"/>
</dbReference>
<dbReference type="Proteomes" id="UP000594263">
    <property type="component" value="Unplaced"/>
</dbReference>
<dbReference type="SUPFAM" id="SSF53098">
    <property type="entry name" value="Ribonuclease H-like"/>
    <property type="match status" value="1"/>
</dbReference>
<dbReference type="Gene3D" id="3.40.970.10">
    <property type="entry name" value="Ribonuclease H1, N-terminal domain"/>
    <property type="match status" value="1"/>
</dbReference>
<dbReference type="PROSITE" id="PS50879">
    <property type="entry name" value="RNASE_H_1"/>
    <property type="match status" value="1"/>
</dbReference>
<feature type="domain" description="RNase H type-1" evidence="1">
    <location>
        <begin position="205"/>
        <end position="336"/>
    </location>
</feature>
<dbReference type="Gene3D" id="3.30.420.10">
    <property type="entry name" value="Ribonuclease H-like superfamily/Ribonuclease H"/>
    <property type="match status" value="1"/>
</dbReference>
<protein>
    <recommendedName>
        <fullName evidence="1">RNase H type-1 domain-containing protein</fullName>
    </recommendedName>
</protein>
<accession>A0A7N0UKL9</accession>
<dbReference type="InterPro" id="IPR002156">
    <property type="entry name" value="RNaseH_domain"/>
</dbReference>
<dbReference type="GO" id="GO:0004523">
    <property type="term" value="F:RNA-DNA hybrid ribonuclease activity"/>
    <property type="evidence" value="ECO:0007669"/>
    <property type="project" value="InterPro"/>
</dbReference>
<evidence type="ECO:0000313" key="2">
    <source>
        <dbReference type="EnsemblPlants" id="Kaladp0071s0172.1.v1.1"/>
    </source>
</evidence>
<dbReference type="PANTHER" id="PTHR46387:SF2">
    <property type="entry name" value="RIBONUCLEASE HI"/>
    <property type="match status" value="1"/>
</dbReference>
<dbReference type="FunFam" id="3.30.420.10:FF:000076">
    <property type="entry name" value="RBR-type E3 ubiquitin transferase"/>
    <property type="match status" value="1"/>
</dbReference>
<dbReference type="InterPro" id="IPR012337">
    <property type="entry name" value="RNaseH-like_sf"/>
</dbReference>
<organism evidence="2 3">
    <name type="scientific">Kalanchoe fedtschenkoi</name>
    <name type="common">Lavender scallops</name>
    <name type="synonym">South American air plant</name>
    <dbReference type="NCBI Taxonomy" id="63787"/>
    <lineage>
        <taxon>Eukaryota</taxon>
        <taxon>Viridiplantae</taxon>
        <taxon>Streptophyta</taxon>
        <taxon>Embryophyta</taxon>
        <taxon>Tracheophyta</taxon>
        <taxon>Spermatophyta</taxon>
        <taxon>Magnoliopsida</taxon>
        <taxon>eudicotyledons</taxon>
        <taxon>Gunneridae</taxon>
        <taxon>Pentapetalae</taxon>
        <taxon>Saxifragales</taxon>
        <taxon>Crassulaceae</taxon>
        <taxon>Kalanchoe</taxon>
    </lineage>
</organism>
<dbReference type="InterPro" id="IPR036397">
    <property type="entry name" value="RNaseH_sf"/>
</dbReference>
<dbReference type="EnsemblPlants" id="Kaladp0071s0172.1.v1.1">
    <property type="protein sequence ID" value="Kaladp0071s0172.1.v1.1"/>
    <property type="gene ID" value="Kaladp0071s0172.v1.1"/>
</dbReference>
<keyword evidence="3" id="KW-1185">Reference proteome</keyword>
<dbReference type="OMA" id="NIEFDGA"/>
<dbReference type="AlphaFoldDB" id="A0A7N0UKL9"/>
<reference evidence="2" key="1">
    <citation type="submission" date="2021-01" db="UniProtKB">
        <authorList>
            <consortium name="EnsemblPlants"/>
        </authorList>
    </citation>
    <scope>IDENTIFICATION</scope>
</reference>
<evidence type="ECO:0000259" key="1">
    <source>
        <dbReference type="PROSITE" id="PS50879"/>
    </source>
</evidence>
<name>A0A7N0UKL9_KALFE</name>
<dbReference type="GO" id="GO:0003676">
    <property type="term" value="F:nucleic acid binding"/>
    <property type="evidence" value="ECO:0007669"/>
    <property type="project" value="InterPro"/>
</dbReference>
<dbReference type="CDD" id="cd09279">
    <property type="entry name" value="RNase_HI_like"/>
    <property type="match status" value="1"/>
</dbReference>
<dbReference type="PANTHER" id="PTHR46387">
    <property type="entry name" value="POLYNUCLEOTIDYL TRANSFERASE, RIBONUCLEASE H-LIKE SUPERFAMILY PROTEIN"/>
    <property type="match status" value="1"/>
</dbReference>